<evidence type="ECO:0000256" key="1">
    <source>
        <dbReference type="SAM" id="MobiDB-lite"/>
    </source>
</evidence>
<dbReference type="InParanoid" id="A0A0G4GVQ7"/>
<evidence type="ECO:0000313" key="2">
    <source>
        <dbReference type="EMBL" id="CEM35039.1"/>
    </source>
</evidence>
<dbReference type="Proteomes" id="UP000041254">
    <property type="component" value="Unassembled WGS sequence"/>
</dbReference>
<feature type="region of interest" description="Disordered" evidence="1">
    <location>
        <begin position="97"/>
        <end position="219"/>
    </location>
</feature>
<organism evidence="2 3">
    <name type="scientific">Vitrella brassicaformis (strain CCMP3155)</name>
    <dbReference type="NCBI Taxonomy" id="1169540"/>
    <lineage>
        <taxon>Eukaryota</taxon>
        <taxon>Sar</taxon>
        <taxon>Alveolata</taxon>
        <taxon>Colpodellida</taxon>
        <taxon>Vitrellaceae</taxon>
        <taxon>Vitrella</taxon>
    </lineage>
</organism>
<dbReference type="AlphaFoldDB" id="A0A0G4GVQ7"/>
<accession>A0A0G4GVQ7</accession>
<gene>
    <name evidence="2" type="ORF">Vbra_18816</name>
</gene>
<dbReference type="EMBL" id="CDMY01000840">
    <property type="protein sequence ID" value="CEM35039.1"/>
    <property type="molecule type" value="Genomic_DNA"/>
</dbReference>
<reference evidence="2 3" key="1">
    <citation type="submission" date="2014-11" db="EMBL/GenBank/DDBJ databases">
        <authorList>
            <person name="Zhu J."/>
            <person name="Qi W."/>
            <person name="Song R."/>
        </authorList>
    </citation>
    <scope>NUCLEOTIDE SEQUENCE [LARGE SCALE GENOMIC DNA]</scope>
</reference>
<name>A0A0G4GVQ7_VITBC</name>
<feature type="compositionally biased region" description="Pro residues" evidence="1">
    <location>
        <begin position="183"/>
        <end position="192"/>
    </location>
</feature>
<protein>
    <submittedName>
        <fullName evidence="2">Uncharacterized protein</fullName>
    </submittedName>
</protein>
<evidence type="ECO:0000313" key="3">
    <source>
        <dbReference type="Proteomes" id="UP000041254"/>
    </source>
</evidence>
<feature type="compositionally biased region" description="Polar residues" evidence="1">
    <location>
        <begin position="109"/>
        <end position="126"/>
    </location>
</feature>
<keyword evidence="3" id="KW-1185">Reference proteome</keyword>
<proteinExistence type="predicted"/>
<feature type="compositionally biased region" description="Basic and acidic residues" evidence="1">
    <location>
        <begin position="127"/>
        <end position="144"/>
    </location>
</feature>
<dbReference type="VEuPathDB" id="CryptoDB:Vbra_18816"/>
<sequence length="253" mass="27532">MSVTAARKPHRCRISYPVAQADLLHQKAQAMAEFSHLSREGLLERYDHRCMAKRTLRFCRTLDWCLSHQRKLAAQTGEIQTLSINLGTCGKEEDDVSGGDWLTVMPGRSTGSPSTYAPLSSLPSDPSRQDIDGTLMNRERERESSFIPSSPPTGPTKPEESPETPHFAICSAPVSPTDSPQPQASPPSPFSSPIPTSLSSSRLLHPNASPPTVHQLRMTTPVAMARRVALCPVRRREELGGGARSSSVPPGCE</sequence>